<evidence type="ECO:0000256" key="5">
    <source>
        <dbReference type="SAM" id="MobiDB-lite"/>
    </source>
</evidence>
<evidence type="ECO:0000256" key="2">
    <source>
        <dbReference type="ARBA" id="ARBA00005988"/>
    </source>
</evidence>
<proteinExistence type="inferred from homology"/>
<evidence type="ECO:0000256" key="3">
    <source>
        <dbReference type="PROSITE-ProRule" id="PRU01379"/>
    </source>
</evidence>
<feature type="region of interest" description="Disordered" evidence="5">
    <location>
        <begin position="609"/>
        <end position="642"/>
    </location>
</feature>
<dbReference type="PANTHER" id="PTHR12756">
    <property type="entry name" value="CYTOSOLIC CARBOXYPEPTIDASE"/>
    <property type="match status" value="1"/>
</dbReference>
<organism evidence="8 9">
    <name type="scientific">Mesorhabditis spiculigera</name>
    <dbReference type="NCBI Taxonomy" id="96644"/>
    <lineage>
        <taxon>Eukaryota</taxon>
        <taxon>Metazoa</taxon>
        <taxon>Ecdysozoa</taxon>
        <taxon>Nematoda</taxon>
        <taxon>Chromadorea</taxon>
        <taxon>Rhabditida</taxon>
        <taxon>Rhabditina</taxon>
        <taxon>Rhabditomorpha</taxon>
        <taxon>Rhabditoidea</taxon>
        <taxon>Rhabditidae</taxon>
        <taxon>Mesorhabditinae</taxon>
        <taxon>Mesorhabditis</taxon>
    </lineage>
</organism>
<feature type="domain" description="Peptidase M14" evidence="7">
    <location>
        <begin position="359"/>
        <end position="465"/>
    </location>
</feature>
<feature type="transmembrane region" description="Helical" evidence="6">
    <location>
        <begin position="675"/>
        <end position="692"/>
    </location>
</feature>
<evidence type="ECO:0000256" key="4">
    <source>
        <dbReference type="SAM" id="Coils"/>
    </source>
</evidence>
<keyword evidence="4" id="KW-0175">Coiled coil</keyword>
<feature type="transmembrane region" description="Helical" evidence="6">
    <location>
        <begin position="704"/>
        <end position="727"/>
    </location>
</feature>
<comment type="cofactor">
    <cofactor evidence="1">
        <name>Zn(2+)</name>
        <dbReference type="ChEBI" id="CHEBI:29105"/>
    </cofactor>
</comment>
<comment type="caution">
    <text evidence="8">The sequence shown here is derived from an EMBL/GenBank/DDBJ whole genome shotgun (WGS) entry which is preliminary data.</text>
</comment>
<gene>
    <name evidence="8" type="ORF">MSPICULIGERA_LOCUS7940</name>
</gene>
<evidence type="ECO:0000256" key="6">
    <source>
        <dbReference type="SAM" id="Phobius"/>
    </source>
</evidence>
<dbReference type="PANTHER" id="PTHR12756:SF11">
    <property type="entry name" value="CYTOSOLIC CARBOXYPEPTIDASE 1"/>
    <property type="match status" value="1"/>
</dbReference>
<keyword evidence="6" id="KW-0472">Membrane</keyword>
<keyword evidence="6" id="KW-0812">Transmembrane</keyword>
<dbReference type="Proteomes" id="UP001177023">
    <property type="component" value="Unassembled WGS sequence"/>
</dbReference>
<name>A0AA36CJZ5_9BILA</name>
<feature type="non-terminal residue" evidence="8">
    <location>
        <position position="1"/>
    </location>
</feature>
<dbReference type="Gene3D" id="3.40.630.10">
    <property type="entry name" value="Zn peptidases"/>
    <property type="match status" value="2"/>
</dbReference>
<dbReference type="Pfam" id="PF00246">
    <property type="entry name" value="Peptidase_M14"/>
    <property type="match status" value="1"/>
</dbReference>
<dbReference type="InterPro" id="IPR040626">
    <property type="entry name" value="Pepdidase_M14_N"/>
</dbReference>
<dbReference type="GO" id="GO:0008270">
    <property type="term" value="F:zinc ion binding"/>
    <property type="evidence" value="ECO:0007669"/>
    <property type="project" value="InterPro"/>
</dbReference>
<feature type="region of interest" description="Disordered" evidence="5">
    <location>
        <begin position="58"/>
        <end position="80"/>
    </location>
</feature>
<dbReference type="Pfam" id="PF18027">
    <property type="entry name" value="Pepdidase_M14_N"/>
    <property type="match status" value="1"/>
</dbReference>
<dbReference type="GO" id="GO:0006508">
    <property type="term" value="P:proteolysis"/>
    <property type="evidence" value="ECO:0007669"/>
    <property type="project" value="InterPro"/>
</dbReference>
<dbReference type="InterPro" id="IPR000834">
    <property type="entry name" value="Peptidase_M14"/>
</dbReference>
<protein>
    <recommendedName>
        <fullName evidence="7">Peptidase M14 domain-containing protein</fullName>
    </recommendedName>
</protein>
<dbReference type="AlphaFoldDB" id="A0AA36CJZ5"/>
<dbReference type="PROSITE" id="PS52035">
    <property type="entry name" value="PEPTIDASE_M14"/>
    <property type="match status" value="1"/>
</dbReference>
<dbReference type="Gene3D" id="1.10.287.70">
    <property type="match status" value="1"/>
</dbReference>
<comment type="similarity">
    <text evidence="2 3">Belongs to the peptidase M14 family.</text>
</comment>
<dbReference type="GO" id="GO:0004181">
    <property type="term" value="F:metallocarboxypeptidase activity"/>
    <property type="evidence" value="ECO:0007669"/>
    <property type="project" value="InterPro"/>
</dbReference>
<keyword evidence="9" id="KW-1185">Reference proteome</keyword>
<feature type="transmembrane region" description="Helical" evidence="6">
    <location>
        <begin position="648"/>
        <end position="668"/>
    </location>
</feature>
<keyword evidence="6" id="KW-1133">Transmembrane helix</keyword>
<accession>A0AA36CJZ5</accession>
<evidence type="ECO:0000313" key="8">
    <source>
        <dbReference type="EMBL" id="CAJ0569460.1"/>
    </source>
</evidence>
<sequence length="838" mass="95315">MVVLKTIWLRSRFLKYSYSHSLEEVYSDGSSSEDEDEAEEDQFLNLLESRDLQKFVDESLDDGQHSHSEEEDAAAEKDLPAEYSRQKPAELFENYSSTFSEFRDGAVETEGEDLSFGHREAIKTEVRSTRSIIRFVKIAYPEFCGPDVALDMQPLQASSSALRSIVTQNRASSDFSRRVVYCIDELSDVHSGADRPAEQLMNIDEQRIGRPSPSISNLMFESRFESGNLRMATLVGPNHYELILSPDINQTRDHFQWFYFEISNNRANVPYTFEIINNLKTTSMFGKGMQPVMFSVTEATSGRPGWVRAGQQVHYYRNLYTIGNDDDENANEKPRALYTTRFSVSFRHAADVVYIAYHFPYTYSYMKTVLHRHLIRPRPSTSIRADVIGHSLAGNPIHVVTVTAPGTVEQLEKREIIFISSRVHPGESNSSWMMHGVLTALGNLDSQDLLSRFIFKLIPMLNPDGIAPGFSLKGCKYAIQKDKEPSARVALWRQFGLPRVYTMESTYCGFDTGKYRGQQIGVYELKEMGAKLVSAFPRLQKALARACSEGKENENSFAQIKSRYRDIQDELGRLSEQLKPIEQQQFQLEIHDLLVQSFLKDSFSEEKKRASDTGENLAVPEDPAATGDPNNNEETPKVAAPEQPRLPLSLNASILLLFCTLGGFLYVAAGGNKTFLEAFFVTFNLVANLTMGEMPTDLNHALTLIYIFLFVTFGVAVLSMCAELAALELKDLFLKIHYFGRRIIKRKKRPEQIEVEVKELLKIIVEIRQKYPEKQHITTLDILQYMNERSLNTSTPLVDRRDTIAFMPQTVETLKFADEGDQEERSLSRVEELPLLDK</sequence>
<dbReference type="SUPFAM" id="SSF53187">
    <property type="entry name" value="Zn-dependent exopeptidases"/>
    <property type="match status" value="1"/>
</dbReference>
<evidence type="ECO:0000259" key="7">
    <source>
        <dbReference type="PROSITE" id="PS52035"/>
    </source>
</evidence>
<dbReference type="EMBL" id="CATQJA010002033">
    <property type="protein sequence ID" value="CAJ0569460.1"/>
    <property type="molecule type" value="Genomic_DNA"/>
</dbReference>
<comment type="caution">
    <text evidence="3">Lacks conserved residue(s) required for the propagation of feature annotation.</text>
</comment>
<evidence type="ECO:0000256" key="1">
    <source>
        <dbReference type="ARBA" id="ARBA00001947"/>
    </source>
</evidence>
<feature type="coiled-coil region" evidence="4">
    <location>
        <begin position="557"/>
        <end position="584"/>
    </location>
</feature>
<reference evidence="8" key="1">
    <citation type="submission" date="2023-06" db="EMBL/GenBank/DDBJ databases">
        <authorList>
            <person name="Delattre M."/>
        </authorList>
    </citation>
    <scope>NUCLEOTIDE SEQUENCE</scope>
    <source>
        <strain evidence="8">AF72</strain>
    </source>
</reference>
<dbReference type="InterPro" id="IPR050821">
    <property type="entry name" value="Cytosolic_carboxypeptidase"/>
</dbReference>
<evidence type="ECO:0000313" key="9">
    <source>
        <dbReference type="Proteomes" id="UP001177023"/>
    </source>
</evidence>
<dbReference type="Gene3D" id="2.60.40.3120">
    <property type="match status" value="1"/>
</dbReference>